<evidence type="ECO:0000256" key="2">
    <source>
        <dbReference type="ARBA" id="ARBA00023125"/>
    </source>
</evidence>
<accession>A0A267MLJ4</accession>
<sequence>MNKTFKALSDPTRRKILELLRDKDMTAGEIADYFHISKPSISHHLSTLKNADLILGDKQGQNIYYSLNSTVLQEITKWFFDFRERNDENETK</sequence>
<evidence type="ECO:0000256" key="3">
    <source>
        <dbReference type="ARBA" id="ARBA00023163"/>
    </source>
</evidence>
<feature type="domain" description="HTH arsR-type" evidence="4">
    <location>
        <begin position="1"/>
        <end position="87"/>
    </location>
</feature>
<dbReference type="PROSITE" id="PS50987">
    <property type="entry name" value="HTH_ARSR_2"/>
    <property type="match status" value="1"/>
</dbReference>
<reference evidence="5 6" key="1">
    <citation type="submission" date="2017-06" db="EMBL/GenBank/DDBJ databases">
        <title>Draft genome sequence of anaerobic fermentative bacterium Anaeromicrobium sediminis DY2726D isolated from West Pacific Ocean sediments.</title>
        <authorList>
            <person name="Zeng X."/>
        </authorList>
    </citation>
    <scope>NUCLEOTIDE SEQUENCE [LARGE SCALE GENOMIC DNA]</scope>
    <source>
        <strain evidence="5 6">DY2726D</strain>
    </source>
</reference>
<comment type="caution">
    <text evidence="5">The sequence shown here is derived from an EMBL/GenBank/DDBJ whole genome shotgun (WGS) entry which is preliminary data.</text>
</comment>
<dbReference type="Proteomes" id="UP000216024">
    <property type="component" value="Unassembled WGS sequence"/>
</dbReference>
<evidence type="ECO:0000256" key="1">
    <source>
        <dbReference type="ARBA" id="ARBA00023015"/>
    </source>
</evidence>
<dbReference type="Pfam" id="PF01022">
    <property type="entry name" value="HTH_5"/>
    <property type="match status" value="1"/>
</dbReference>
<dbReference type="Gene3D" id="1.10.10.10">
    <property type="entry name" value="Winged helix-like DNA-binding domain superfamily/Winged helix DNA-binding domain"/>
    <property type="match status" value="1"/>
</dbReference>
<proteinExistence type="predicted"/>
<gene>
    <name evidence="5" type="ORF">CCE28_06075</name>
</gene>
<protein>
    <submittedName>
        <fullName evidence="5">Transcriptional regulator</fullName>
    </submittedName>
</protein>
<dbReference type="SMART" id="SM00418">
    <property type="entry name" value="HTH_ARSR"/>
    <property type="match status" value="1"/>
</dbReference>
<keyword evidence="1" id="KW-0805">Transcription regulation</keyword>
<dbReference type="GO" id="GO:0003700">
    <property type="term" value="F:DNA-binding transcription factor activity"/>
    <property type="evidence" value="ECO:0007669"/>
    <property type="project" value="InterPro"/>
</dbReference>
<dbReference type="InterPro" id="IPR011991">
    <property type="entry name" value="ArsR-like_HTH"/>
</dbReference>
<dbReference type="InterPro" id="IPR036388">
    <property type="entry name" value="WH-like_DNA-bd_sf"/>
</dbReference>
<keyword evidence="3" id="KW-0804">Transcription</keyword>
<keyword evidence="2" id="KW-0238">DNA-binding</keyword>
<dbReference type="InterPro" id="IPR036390">
    <property type="entry name" value="WH_DNA-bd_sf"/>
</dbReference>
<dbReference type="InterPro" id="IPR047796">
    <property type="entry name" value="SdpR-like_repress"/>
</dbReference>
<dbReference type="CDD" id="cd00090">
    <property type="entry name" value="HTH_ARSR"/>
    <property type="match status" value="1"/>
</dbReference>
<dbReference type="InterPro" id="IPR001845">
    <property type="entry name" value="HTH_ArsR_DNA-bd_dom"/>
</dbReference>
<dbReference type="NCBIfam" id="NF033789">
    <property type="entry name" value="repress_SdpR"/>
    <property type="match status" value="1"/>
</dbReference>
<dbReference type="SUPFAM" id="SSF46785">
    <property type="entry name" value="Winged helix' DNA-binding domain"/>
    <property type="match status" value="1"/>
</dbReference>
<dbReference type="AlphaFoldDB" id="A0A267MLJ4"/>
<organism evidence="5 6">
    <name type="scientific">Anaeromicrobium sediminis</name>
    <dbReference type="NCBI Taxonomy" id="1478221"/>
    <lineage>
        <taxon>Bacteria</taxon>
        <taxon>Bacillati</taxon>
        <taxon>Bacillota</taxon>
        <taxon>Clostridia</taxon>
        <taxon>Peptostreptococcales</taxon>
        <taxon>Thermotaleaceae</taxon>
        <taxon>Anaeromicrobium</taxon>
    </lineage>
</organism>
<dbReference type="NCBIfam" id="NF033788">
    <property type="entry name" value="HTH_metalloreg"/>
    <property type="match status" value="1"/>
</dbReference>
<dbReference type="PANTHER" id="PTHR33154:SF33">
    <property type="entry name" value="TRANSCRIPTIONAL REPRESSOR SDPR"/>
    <property type="match status" value="1"/>
</dbReference>
<dbReference type="PRINTS" id="PR00778">
    <property type="entry name" value="HTHARSR"/>
</dbReference>
<evidence type="ECO:0000313" key="5">
    <source>
        <dbReference type="EMBL" id="PAB60461.1"/>
    </source>
</evidence>
<name>A0A267MLJ4_9FIRM</name>
<dbReference type="RefSeq" id="WP_095131993.1">
    <property type="nucleotide sequence ID" value="NZ_NIBG01000003.1"/>
</dbReference>
<dbReference type="InterPro" id="IPR051081">
    <property type="entry name" value="HTH_MetalResp_TranReg"/>
</dbReference>
<dbReference type="EMBL" id="NIBG01000003">
    <property type="protein sequence ID" value="PAB60461.1"/>
    <property type="molecule type" value="Genomic_DNA"/>
</dbReference>
<dbReference type="OrthoDB" id="9799175at2"/>
<evidence type="ECO:0000259" key="4">
    <source>
        <dbReference type="PROSITE" id="PS50987"/>
    </source>
</evidence>
<dbReference type="GO" id="GO:0003677">
    <property type="term" value="F:DNA binding"/>
    <property type="evidence" value="ECO:0007669"/>
    <property type="project" value="UniProtKB-KW"/>
</dbReference>
<keyword evidence="6" id="KW-1185">Reference proteome</keyword>
<evidence type="ECO:0000313" key="6">
    <source>
        <dbReference type="Proteomes" id="UP000216024"/>
    </source>
</evidence>
<dbReference type="PANTHER" id="PTHR33154">
    <property type="entry name" value="TRANSCRIPTIONAL REGULATOR, ARSR FAMILY"/>
    <property type="match status" value="1"/>
</dbReference>